<name>A0ABN7PBJ6_TIMPD</name>
<evidence type="ECO:0000313" key="2">
    <source>
        <dbReference type="Proteomes" id="UP001153148"/>
    </source>
</evidence>
<proteinExistence type="predicted"/>
<dbReference type="Proteomes" id="UP001153148">
    <property type="component" value="Unassembled WGS sequence"/>
</dbReference>
<evidence type="ECO:0000313" key="1">
    <source>
        <dbReference type="EMBL" id="CAG2063714.1"/>
    </source>
</evidence>
<reference evidence="1" key="1">
    <citation type="submission" date="2021-03" db="EMBL/GenBank/DDBJ databases">
        <authorList>
            <person name="Tran Van P."/>
        </authorList>
    </citation>
    <scope>NUCLEOTIDE SEQUENCE</scope>
</reference>
<organism evidence="1 2">
    <name type="scientific">Timema podura</name>
    <name type="common">Walking stick</name>
    <dbReference type="NCBI Taxonomy" id="61482"/>
    <lineage>
        <taxon>Eukaryota</taxon>
        <taxon>Metazoa</taxon>
        <taxon>Ecdysozoa</taxon>
        <taxon>Arthropoda</taxon>
        <taxon>Hexapoda</taxon>
        <taxon>Insecta</taxon>
        <taxon>Pterygota</taxon>
        <taxon>Neoptera</taxon>
        <taxon>Polyneoptera</taxon>
        <taxon>Phasmatodea</taxon>
        <taxon>Timematodea</taxon>
        <taxon>Timematoidea</taxon>
        <taxon>Timematidae</taxon>
        <taxon>Timema</taxon>
    </lineage>
</organism>
<accession>A0ABN7PBJ6</accession>
<sequence length="106" mass="11547">MVKRQMDFAAAPQMMMGVAMQAKDNVMGAMQNGSNPMEAMAEEAGSMAGMASSFMGSMGAWVCQENHKSMMNSVGMRYLRTVLGKTRIARVSNEWVLKECGLKGIQ</sequence>
<comment type="caution">
    <text evidence="1">The sequence shown here is derived from an EMBL/GenBank/DDBJ whole genome shotgun (WGS) entry which is preliminary data.</text>
</comment>
<protein>
    <submittedName>
        <fullName evidence="1">Uncharacterized protein</fullName>
    </submittedName>
</protein>
<dbReference type="EMBL" id="CAJPIN010028401">
    <property type="protein sequence ID" value="CAG2063714.1"/>
    <property type="molecule type" value="Genomic_DNA"/>
</dbReference>
<gene>
    <name evidence="1" type="ORF">TPAB3V08_LOCUS10661</name>
</gene>
<keyword evidence="2" id="KW-1185">Reference proteome</keyword>